<keyword evidence="1" id="KW-0732">Signal</keyword>
<evidence type="ECO:0000313" key="3">
    <source>
        <dbReference type="Proteomes" id="UP000018211"/>
    </source>
</evidence>
<protein>
    <recommendedName>
        <fullName evidence="4">Nitroreductase domain-containing protein</fullName>
    </recommendedName>
</protein>
<dbReference type="Gene3D" id="3.40.109.10">
    <property type="entry name" value="NADH Oxidase"/>
    <property type="match status" value="1"/>
</dbReference>
<dbReference type="NCBIfam" id="NF047509">
    <property type="entry name" value="Rv3131_FMN_oxido"/>
    <property type="match status" value="1"/>
</dbReference>
<dbReference type="AlphaFoldDB" id="A0AAV2VTB4"/>
<dbReference type="SUPFAM" id="SSF55469">
    <property type="entry name" value="FMN-dependent nitroreductase-like"/>
    <property type="match status" value="1"/>
</dbReference>
<comment type="caution">
    <text evidence="2">The sequence shown here is derived from an EMBL/GenBank/DDBJ whole genome shotgun (WGS) entry which is preliminary data.</text>
</comment>
<dbReference type="InterPro" id="IPR019546">
    <property type="entry name" value="TAT_signal_bac_arc"/>
</dbReference>
<name>A0AAV2VTB4_9VIBR</name>
<organism evidence="2 3">
    <name type="scientific">Vibrio nigripulchritudo SOn1</name>
    <dbReference type="NCBI Taxonomy" id="1238450"/>
    <lineage>
        <taxon>Bacteria</taxon>
        <taxon>Pseudomonadati</taxon>
        <taxon>Pseudomonadota</taxon>
        <taxon>Gammaproteobacteria</taxon>
        <taxon>Vibrionales</taxon>
        <taxon>Vibrionaceae</taxon>
        <taxon>Vibrio</taxon>
    </lineage>
</organism>
<dbReference type="InterPro" id="IPR000415">
    <property type="entry name" value="Nitroreductase-like"/>
</dbReference>
<gene>
    <name evidence="2" type="ORF">VIBNISOn1_410058</name>
</gene>
<dbReference type="RefSeq" id="WP_022612561.1">
    <property type="nucleotide sequence ID" value="NZ_LK391965.1"/>
</dbReference>
<evidence type="ECO:0000313" key="2">
    <source>
        <dbReference type="EMBL" id="CCO47905.1"/>
    </source>
</evidence>
<dbReference type="NCBIfam" id="TIGR01409">
    <property type="entry name" value="TAT_signal_seq"/>
    <property type="match status" value="1"/>
</dbReference>
<dbReference type="Proteomes" id="UP000018211">
    <property type="component" value="Unassembled WGS sequence"/>
</dbReference>
<reference evidence="2 3" key="1">
    <citation type="journal article" date="2013" name="ISME J.">
        <title>Comparative genomics of pathogenic lineages of Vibrio nigripulchritudo identifies virulence-associated traits.</title>
        <authorList>
            <person name="Goudenege D."/>
            <person name="Labreuche Y."/>
            <person name="Krin E."/>
            <person name="Ansquer D."/>
            <person name="Mangenot S."/>
            <person name="Calteau A."/>
            <person name="Medigue C."/>
            <person name="Mazel D."/>
            <person name="Polz M.F."/>
            <person name="Le Roux F."/>
        </authorList>
    </citation>
    <scope>NUCLEOTIDE SEQUENCE [LARGE SCALE GENOMIC DNA]</scope>
    <source>
        <strain evidence="2 3">SOn1</strain>
    </source>
</reference>
<proteinExistence type="predicted"/>
<evidence type="ECO:0000256" key="1">
    <source>
        <dbReference type="ARBA" id="ARBA00022729"/>
    </source>
</evidence>
<evidence type="ECO:0008006" key="4">
    <source>
        <dbReference type="Google" id="ProtNLM"/>
    </source>
</evidence>
<dbReference type="EMBL" id="CAOF01000133">
    <property type="protein sequence ID" value="CCO47905.1"/>
    <property type="molecule type" value="Genomic_DNA"/>
</dbReference>
<sequence length="382" mass="43477">MNRRNFIKVLGAGAVVVAAGPVVVGQLSSTTGSLLRPTQTYSDLRKTLISYAMLCPNPHNTQPWKVALEGEDTILLYVDSERLLPQTDPIHRQIHIGHGTFIESLVVAASHFATQANVTYFPDGEYNNQVLENKPVARIRLVADSNVKPDPLFNLLVTRQSNKTVYDEQKLSETELEQILDSVKGTEFQLKLIQSTEQNETMRNFLNNAMVIEEQNSQRSLETINMFRFNDEELKRYRDGFGLPQNGVTGAKRWMAEQFFVSRESALKDPAAFGKEGVKLTKSVTKSTRYFAILVSKDNRRLTQLEVGRLYNRINLLTESLGIAQHPMSQILQEYQDMLPLQRDFKSYFNIPEAHTVQMLFRLGKAKRTPESPRREVTDILI</sequence>
<dbReference type="GO" id="GO:0016491">
    <property type="term" value="F:oxidoreductase activity"/>
    <property type="evidence" value="ECO:0007669"/>
    <property type="project" value="InterPro"/>
</dbReference>
<accession>A0AAV2VTB4</accession>